<keyword evidence="4" id="KW-1185">Reference proteome</keyword>
<feature type="compositionally biased region" description="Basic and acidic residues" evidence="1">
    <location>
        <begin position="32"/>
        <end position="50"/>
    </location>
</feature>
<accession>A0ABT0GLG1</accession>
<feature type="region of interest" description="Disordered" evidence="1">
    <location>
        <begin position="32"/>
        <end position="64"/>
    </location>
</feature>
<proteinExistence type="predicted"/>
<evidence type="ECO:0000313" key="3">
    <source>
        <dbReference type="EMBL" id="MCK7595369.1"/>
    </source>
</evidence>
<gene>
    <name evidence="3" type="ORF">M0G41_17045</name>
</gene>
<evidence type="ECO:0000256" key="2">
    <source>
        <dbReference type="SAM" id="SignalP"/>
    </source>
</evidence>
<feature type="signal peptide" evidence="2">
    <location>
        <begin position="1"/>
        <end position="20"/>
    </location>
</feature>
<dbReference type="Pfam" id="PF13852">
    <property type="entry name" value="DUF4197"/>
    <property type="match status" value="1"/>
</dbReference>
<keyword evidence="2" id="KW-0732">Signal</keyword>
<dbReference type="Proteomes" id="UP001431449">
    <property type="component" value="Unassembled WGS sequence"/>
</dbReference>
<sequence>MPLQRLLPLLALLVCLPAGADSLKDRLKEAEAKLKGRSEAPAEPKSESAKDTSSSADGLSQGEASSGVKEALAQGVKRAVEQLGRKDGFLADKAVRISTPRKLRKLTKVAKELGAGKYVEQFETSMNRAAEAAVPLAADTFADAVRELTVEDAIGLVRGGDGAATAYLREKTGERLHEQFLPVVAKTTAEAGVTQRYKQLSEKAGEMGSLLGSSDVDLDRYVTDKAIDGLFHYVAEQEKAIRANPLGQASSLLQRVFGKR</sequence>
<evidence type="ECO:0000256" key="1">
    <source>
        <dbReference type="SAM" id="MobiDB-lite"/>
    </source>
</evidence>
<dbReference type="InterPro" id="IPR025245">
    <property type="entry name" value="DUF4197"/>
</dbReference>
<comment type="caution">
    <text evidence="3">The sequence shown here is derived from an EMBL/GenBank/DDBJ whole genome shotgun (WGS) entry which is preliminary data.</text>
</comment>
<reference evidence="3" key="1">
    <citation type="submission" date="2022-04" db="EMBL/GenBank/DDBJ databases">
        <title>Lysobacter sp. CAU 1642 isolated from sea sand.</title>
        <authorList>
            <person name="Kim W."/>
        </authorList>
    </citation>
    <scope>NUCLEOTIDE SEQUENCE</scope>
    <source>
        <strain evidence="3">CAU 1642</strain>
    </source>
</reference>
<feature type="chain" id="PRO_5046348964" evidence="2">
    <location>
        <begin position="21"/>
        <end position="260"/>
    </location>
</feature>
<feature type="compositionally biased region" description="Polar residues" evidence="1">
    <location>
        <begin position="51"/>
        <end position="64"/>
    </location>
</feature>
<name>A0ABT0GLG1_9GAMM</name>
<dbReference type="RefSeq" id="WP_248211259.1">
    <property type="nucleotide sequence ID" value="NZ_JALNMH010000016.1"/>
</dbReference>
<dbReference type="EMBL" id="JALNMH010000016">
    <property type="protein sequence ID" value="MCK7595369.1"/>
    <property type="molecule type" value="Genomic_DNA"/>
</dbReference>
<evidence type="ECO:0000313" key="4">
    <source>
        <dbReference type="Proteomes" id="UP001431449"/>
    </source>
</evidence>
<organism evidence="3 4">
    <name type="scientific">Pseudomarimonas salicorniae</name>
    <dbReference type="NCBI Taxonomy" id="2933270"/>
    <lineage>
        <taxon>Bacteria</taxon>
        <taxon>Pseudomonadati</taxon>
        <taxon>Pseudomonadota</taxon>
        <taxon>Gammaproteobacteria</taxon>
        <taxon>Lysobacterales</taxon>
        <taxon>Lysobacteraceae</taxon>
        <taxon>Pseudomarimonas</taxon>
    </lineage>
</organism>
<protein>
    <submittedName>
        <fullName evidence="3">DUF4197 domain-containing protein</fullName>
    </submittedName>
</protein>